<dbReference type="Pfam" id="PF22725">
    <property type="entry name" value="GFO_IDH_MocA_C3"/>
    <property type="match status" value="1"/>
</dbReference>
<dbReference type="SUPFAM" id="SSF51735">
    <property type="entry name" value="NAD(P)-binding Rossmann-fold domains"/>
    <property type="match status" value="1"/>
</dbReference>
<dbReference type="InterPro" id="IPR036291">
    <property type="entry name" value="NAD(P)-bd_dom_sf"/>
</dbReference>
<proteinExistence type="predicted"/>
<dbReference type="InterPro" id="IPR055170">
    <property type="entry name" value="GFO_IDH_MocA-like_dom"/>
</dbReference>
<reference evidence="3" key="2">
    <citation type="submission" date="2023-01" db="EMBL/GenBank/DDBJ databases">
        <title>Draft genome sequence of Sulfitobacter pacificus strain NBRC 109915.</title>
        <authorList>
            <person name="Sun Q."/>
            <person name="Mori K."/>
        </authorList>
    </citation>
    <scope>NUCLEOTIDE SEQUENCE</scope>
    <source>
        <strain evidence="3">NBRC 109915</strain>
    </source>
</reference>
<dbReference type="Pfam" id="PF01408">
    <property type="entry name" value="GFO_IDH_MocA"/>
    <property type="match status" value="1"/>
</dbReference>
<gene>
    <name evidence="3" type="ORF">GCM10007927_30710</name>
</gene>
<comment type="caution">
    <text evidence="3">The sequence shown here is derived from an EMBL/GenBank/DDBJ whole genome shotgun (WGS) entry which is preliminary data.</text>
</comment>
<evidence type="ECO:0000259" key="2">
    <source>
        <dbReference type="Pfam" id="PF22725"/>
    </source>
</evidence>
<protein>
    <submittedName>
        <fullName evidence="3">Oxidoreductase</fullName>
    </submittedName>
</protein>
<dbReference type="Gene3D" id="3.40.50.720">
    <property type="entry name" value="NAD(P)-binding Rossmann-like Domain"/>
    <property type="match status" value="1"/>
</dbReference>
<dbReference type="Proteomes" id="UP001161388">
    <property type="component" value="Unassembled WGS sequence"/>
</dbReference>
<dbReference type="SUPFAM" id="SSF55347">
    <property type="entry name" value="Glyceraldehyde-3-phosphate dehydrogenase-like, C-terminal domain"/>
    <property type="match status" value="1"/>
</dbReference>
<evidence type="ECO:0000313" key="4">
    <source>
        <dbReference type="Proteomes" id="UP001161388"/>
    </source>
</evidence>
<evidence type="ECO:0000259" key="1">
    <source>
        <dbReference type="Pfam" id="PF01408"/>
    </source>
</evidence>
<dbReference type="InterPro" id="IPR000683">
    <property type="entry name" value="Gfo/Idh/MocA-like_OxRdtase_N"/>
</dbReference>
<dbReference type="PANTHER" id="PTHR43377">
    <property type="entry name" value="BILIVERDIN REDUCTASE A"/>
    <property type="match status" value="1"/>
</dbReference>
<dbReference type="Gene3D" id="3.30.360.10">
    <property type="entry name" value="Dihydrodipicolinate Reductase, domain 2"/>
    <property type="match status" value="1"/>
</dbReference>
<name>A0ABQ5VMK9_9RHOB</name>
<evidence type="ECO:0000313" key="3">
    <source>
        <dbReference type="EMBL" id="GLQ28268.1"/>
    </source>
</evidence>
<reference evidence="3" key="1">
    <citation type="journal article" date="2014" name="Int. J. Syst. Evol. Microbiol.">
        <title>Complete genome of a new Firmicutes species belonging to the dominant human colonic microbiota ('Ruminococcus bicirculans') reveals two chromosomes and a selective capacity to utilize plant glucans.</title>
        <authorList>
            <consortium name="NISC Comparative Sequencing Program"/>
            <person name="Wegmann U."/>
            <person name="Louis P."/>
            <person name="Goesmann A."/>
            <person name="Henrissat B."/>
            <person name="Duncan S.H."/>
            <person name="Flint H.J."/>
        </authorList>
    </citation>
    <scope>NUCLEOTIDE SEQUENCE</scope>
    <source>
        <strain evidence="3">NBRC 109915</strain>
    </source>
</reference>
<feature type="domain" description="Gfo/Idh/MocA-like oxidoreductase N-terminal" evidence="1">
    <location>
        <begin position="3"/>
        <end position="112"/>
    </location>
</feature>
<dbReference type="InterPro" id="IPR051450">
    <property type="entry name" value="Gfo/Idh/MocA_Oxidoreductases"/>
</dbReference>
<dbReference type="RefSeq" id="WP_284374697.1">
    <property type="nucleotide sequence ID" value="NZ_BSNL01000001.1"/>
</dbReference>
<dbReference type="PANTHER" id="PTHR43377:SF8">
    <property type="entry name" value="BLR3664 PROTEIN"/>
    <property type="match status" value="1"/>
</dbReference>
<organism evidence="3 4">
    <name type="scientific">Sulfitobacter pacificus</name>
    <dbReference type="NCBI Taxonomy" id="1499314"/>
    <lineage>
        <taxon>Bacteria</taxon>
        <taxon>Pseudomonadati</taxon>
        <taxon>Pseudomonadota</taxon>
        <taxon>Alphaproteobacteria</taxon>
        <taxon>Rhodobacterales</taxon>
        <taxon>Roseobacteraceae</taxon>
        <taxon>Sulfitobacter</taxon>
    </lineage>
</organism>
<dbReference type="EMBL" id="BSNL01000001">
    <property type="protein sequence ID" value="GLQ28268.1"/>
    <property type="molecule type" value="Genomic_DNA"/>
</dbReference>
<keyword evidence="4" id="KW-1185">Reference proteome</keyword>
<feature type="domain" description="GFO/IDH/MocA-like oxidoreductase" evidence="2">
    <location>
        <begin position="120"/>
        <end position="254"/>
    </location>
</feature>
<sequence>MKRILIIGGGLIGMRHVHAVQGHERCQLVGLVDPEMSVNADTARFATMDDVSDTVDGVIIATPTALHAEHGRVAAARGWHMLIEKPVTATLQQAQVLKDALQGTNLRALVGHHRRYHASVQQLKTLIEQGDIGQVINTMLIWAMRKPVGYFEGNWRAAGGSPVMINLVHDIDLLRFCIGEISETVALRGKNHRDGERIESGAIALAFENGATGTIGFADSAPSPWGFEAGTGENPNIGTTGQDMLWITGTRGAVSFPSMTVWNGTDWGTAAQQVPLDRAENTLPPLAAQLDHFLEVIEGATPLIDVADAARTLELAAGIEAQLVAPNWPTADKIRTA</sequence>
<accession>A0ABQ5VMK9</accession>